<accession>A0A1M7B3T7</accession>
<dbReference type="SUPFAM" id="SSF53300">
    <property type="entry name" value="vWA-like"/>
    <property type="match status" value="1"/>
</dbReference>
<dbReference type="Gene3D" id="3.40.50.410">
    <property type="entry name" value="von Willebrand factor, type A domain"/>
    <property type="match status" value="1"/>
</dbReference>
<evidence type="ECO:0000256" key="1">
    <source>
        <dbReference type="SAM" id="MobiDB-lite"/>
    </source>
</evidence>
<dbReference type="SMART" id="SM00327">
    <property type="entry name" value="VWA"/>
    <property type="match status" value="1"/>
</dbReference>
<proteinExistence type="predicted"/>
<reference evidence="3 4" key="1">
    <citation type="submission" date="2016-11" db="EMBL/GenBank/DDBJ databases">
        <authorList>
            <person name="Jaros S."/>
            <person name="Januszkiewicz K."/>
            <person name="Wedrychowicz H."/>
        </authorList>
    </citation>
    <scope>NUCLEOTIDE SEQUENCE [LARGE SCALE GENOMIC DNA]</scope>
    <source>
        <strain evidence="3 4">DSM 16010</strain>
    </source>
</reference>
<feature type="domain" description="VWFA" evidence="2">
    <location>
        <begin position="490"/>
        <end position="582"/>
    </location>
</feature>
<dbReference type="AlphaFoldDB" id="A0A1M7B3T7"/>
<dbReference type="OrthoDB" id="2370292at2"/>
<evidence type="ECO:0000259" key="2">
    <source>
        <dbReference type="PROSITE" id="PS50234"/>
    </source>
</evidence>
<protein>
    <submittedName>
        <fullName evidence="3">Nitric oxide reductase activation protein</fullName>
    </submittedName>
</protein>
<organism evidence="3 4">
    <name type="scientific">Lacicoccus alkaliphilus DSM 16010</name>
    <dbReference type="NCBI Taxonomy" id="1123231"/>
    <lineage>
        <taxon>Bacteria</taxon>
        <taxon>Bacillati</taxon>
        <taxon>Bacillota</taxon>
        <taxon>Bacilli</taxon>
        <taxon>Bacillales</taxon>
        <taxon>Salinicoccaceae</taxon>
        <taxon>Lacicoccus</taxon>
    </lineage>
</organism>
<dbReference type="InterPro" id="IPR051928">
    <property type="entry name" value="NorD/CobT"/>
</dbReference>
<keyword evidence="4" id="KW-1185">Reference proteome</keyword>
<dbReference type="Proteomes" id="UP000184206">
    <property type="component" value="Unassembled WGS sequence"/>
</dbReference>
<dbReference type="PANTHER" id="PTHR41248">
    <property type="entry name" value="NORD PROTEIN"/>
    <property type="match status" value="1"/>
</dbReference>
<evidence type="ECO:0000313" key="3">
    <source>
        <dbReference type="EMBL" id="SHL49536.1"/>
    </source>
</evidence>
<sequence>MTYSFIKFNDELVDSRNMMELTDLARLLFKDPDLTVNVQKYSYFNPYKNVLNFSMFWKHRNDITELDGFKHDIFTHFTAVETLDYPKYPEMKKHDEYLRQIFLSIEYSRLRKNSVKKRPVIEKLLQKGDAVLKNRYLIKTTNRADDFLQFMNLKILEYEDEFEYEGLHFDMEAVSTGESIATAISFYNKLTENSVINNFTFSPIHDITFSDIDAHNKANEQRKDSRHLSSDEDDIDETDKGLVDTKTSGAAKDATVLGEVGEALNNQKTESRQVNMYDDEIEEYNEGFGKNRGDNTFRDRSSTNRHAFLETGKPKINLNKYQQYRTLYNQYTMVTKQAVGDIQQLLNHKQNEMRMNQSSGRLMKNPVMPMIEGSHKVFVKNHSESKEIDAVFTLIIDQSFSMEPHMENTIGGVIVFNHILKSLNVRHRIISHHEDTFEVSPNNFPNRIYEHMSFDKSIYYHPVSILDIEASGDNRDGFILKHEISMLKTRSEADKFVIMFSDGLPSAEDYNQSGIVDTHEAVNIARRENINVINVLISEDNDEQTIESIKNIYGDNTIMVSHAYEIPQAVAGVLRKILLHLIN</sequence>
<dbReference type="STRING" id="1123231.SAMN02745189_00336"/>
<dbReference type="InterPro" id="IPR036465">
    <property type="entry name" value="vWFA_dom_sf"/>
</dbReference>
<dbReference type="EMBL" id="FRCF01000002">
    <property type="protein sequence ID" value="SHL49536.1"/>
    <property type="molecule type" value="Genomic_DNA"/>
</dbReference>
<feature type="compositionally biased region" description="Basic and acidic residues" evidence="1">
    <location>
        <begin position="218"/>
        <end position="230"/>
    </location>
</feature>
<dbReference type="PROSITE" id="PS50234">
    <property type="entry name" value="VWFA"/>
    <property type="match status" value="1"/>
</dbReference>
<evidence type="ECO:0000313" key="4">
    <source>
        <dbReference type="Proteomes" id="UP000184206"/>
    </source>
</evidence>
<name>A0A1M7B3T7_9BACL</name>
<feature type="region of interest" description="Disordered" evidence="1">
    <location>
        <begin position="218"/>
        <end position="247"/>
    </location>
</feature>
<dbReference type="InterPro" id="IPR002035">
    <property type="entry name" value="VWF_A"/>
</dbReference>
<dbReference type="RefSeq" id="WP_072707675.1">
    <property type="nucleotide sequence ID" value="NZ_FRCF01000002.1"/>
</dbReference>
<dbReference type="PANTHER" id="PTHR41248:SF1">
    <property type="entry name" value="NORD PROTEIN"/>
    <property type="match status" value="1"/>
</dbReference>
<gene>
    <name evidence="3" type="ORF">SAMN02745189_00336</name>
</gene>